<feature type="transmembrane region" description="Helical" evidence="7">
    <location>
        <begin position="293"/>
        <end position="309"/>
    </location>
</feature>
<evidence type="ECO:0000313" key="9">
    <source>
        <dbReference type="EMBL" id="VEC01517.1"/>
    </source>
</evidence>
<sequence>MKLTSPISMYRGLPKDIYFIALAKFVLGLGNFIIPFMILLLTQKLGYSTAVAGSLAMGVTGLYLMGNLIGGKLSDAYGHKQVMLWGEALGAFILIISGFFADWHIAIPAMLFISYLFFGIALPASNALVADLSSPANRSAVMSLSYLTYNLGSGIGPVLAGYLFWDHTAWIFWGNGLAGMLGVFIVLFFVTNKKMDNNFSQNEHSAREQAIDGTVWQVFRQRPYLIIFGVLCTLLWISLQQLTMTTPLYLSHLFGKQGPILYGQLMTFASLLVVIITPLIIRLTARTEEAKSLAIAGFLFALGYLLVVADKSVGMQFLAWSILTAGEVLLLTKEGVYLANHSPSSHRGRISGVLSTMRNVGLMPMYAVMGAYIGIFGYLSTWLLIVGLSFITGILLLLFSARQRRIHFQM</sequence>
<evidence type="ECO:0000313" key="10">
    <source>
        <dbReference type="Proteomes" id="UP000274122"/>
    </source>
</evidence>
<dbReference type="InterPro" id="IPR020846">
    <property type="entry name" value="MFS_dom"/>
</dbReference>
<dbReference type="GO" id="GO:0005886">
    <property type="term" value="C:plasma membrane"/>
    <property type="evidence" value="ECO:0007669"/>
    <property type="project" value="UniProtKB-SubCell"/>
</dbReference>
<proteinExistence type="predicted"/>
<dbReference type="GO" id="GO:0022857">
    <property type="term" value="F:transmembrane transporter activity"/>
    <property type="evidence" value="ECO:0007669"/>
    <property type="project" value="InterPro"/>
</dbReference>
<dbReference type="SUPFAM" id="SSF103473">
    <property type="entry name" value="MFS general substrate transporter"/>
    <property type="match status" value="1"/>
</dbReference>
<feature type="transmembrane region" description="Helical" evidence="7">
    <location>
        <begin position="47"/>
        <end position="70"/>
    </location>
</feature>
<feature type="transmembrane region" description="Helical" evidence="7">
    <location>
        <begin position="21"/>
        <end position="41"/>
    </location>
</feature>
<dbReference type="PANTHER" id="PTHR23517:SF3">
    <property type="entry name" value="INTEGRAL MEMBRANE TRANSPORT PROTEIN"/>
    <property type="match status" value="1"/>
</dbReference>
<evidence type="ECO:0000256" key="4">
    <source>
        <dbReference type="ARBA" id="ARBA00022692"/>
    </source>
</evidence>
<evidence type="ECO:0000256" key="3">
    <source>
        <dbReference type="ARBA" id="ARBA00022475"/>
    </source>
</evidence>
<evidence type="ECO:0000259" key="8">
    <source>
        <dbReference type="PROSITE" id="PS50850"/>
    </source>
</evidence>
<keyword evidence="6 7" id="KW-0472">Membrane</keyword>
<dbReference type="InterPro" id="IPR011701">
    <property type="entry name" value="MFS"/>
</dbReference>
<feature type="transmembrane region" description="Helical" evidence="7">
    <location>
        <begin position="224"/>
        <end position="242"/>
    </location>
</feature>
<dbReference type="Proteomes" id="UP000274122">
    <property type="component" value="Chromosome"/>
</dbReference>
<dbReference type="InterPro" id="IPR036259">
    <property type="entry name" value="MFS_trans_sf"/>
</dbReference>
<keyword evidence="4 7" id="KW-0812">Transmembrane</keyword>
<reference evidence="9 10" key="1">
    <citation type="submission" date="2018-12" db="EMBL/GenBank/DDBJ databases">
        <authorList>
            <consortium name="Pathogen Informatics"/>
        </authorList>
    </citation>
    <scope>NUCLEOTIDE SEQUENCE [LARGE SCALE GENOMIC DNA]</scope>
    <source>
        <strain evidence="9 10">NCTC11466</strain>
    </source>
</reference>
<keyword evidence="3" id="KW-1003">Cell membrane</keyword>
<feature type="transmembrane region" description="Helical" evidence="7">
    <location>
        <begin position="82"/>
        <end position="101"/>
    </location>
</feature>
<dbReference type="EMBL" id="LR134201">
    <property type="protein sequence ID" value="VEC01517.1"/>
    <property type="molecule type" value="Genomic_DNA"/>
</dbReference>
<feature type="transmembrane region" description="Helical" evidence="7">
    <location>
        <begin position="315"/>
        <end position="332"/>
    </location>
</feature>
<dbReference type="Pfam" id="PF07690">
    <property type="entry name" value="MFS_1"/>
    <property type="match status" value="1"/>
</dbReference>
<keyword evidence="5 7" id="KW-1133">Transmembrane helix</keyword>
<feature type="transmembrane region" description="Helical" evidence="7">
    <location>
        <begin position="262"/>
        <end position="281"/>
    </location>
</feature>
<dbReference type="KEGG" id="clap:NCTC11466_04273"/>
<dbReference type="Gene3D" id="1.20.1250.20">
    <property type="entry name" value="MFS general substrate transporter like domains"/>
    <property type="match status" value="1"/>
</dbReference>
<feature type="transmembrane region" description="Helical" evidence="7">
    <location>
        <begin position="381"/>
        <end position="401"/>
    </location>
</feature>
<evidence type="ECO:0000256" key="7">
    <source>
        <dbReference type="SAM" id="Phobius"/>
    </source>
</evidence>
<feature type="transmembrane region" description="Helical" evidence="7">
    <location>
        <begin position="141"/>
        <end position="164"/>
    </location>
</feature>
<dbReference type="PROSITE" id="PS50850">
    <property type="entry name" value="MFS"/>
    <property type="match status" value="1"/>
</dbReference>
<name>A0A3S4IRG2_9ENTR</name>
<feature type="domain" description="Major facilitator superfamily (MFS) profile" evidence="8">
    <location>
        <begin position="16"/>
        <end position="404"/>
    </location>
</feature>
<gene>
    <name evidence="9" type="ORF">NCTC11466_04273</name>
</gene>
<protein>
    <submittedName>
        <fullName evidence="9">MFS-type drug efflux transporter P55</fullName>
    </submittedName>
</protein>
<accession>A0A3S4IRG2</accession>
<dbReference type="AlphaFoldDB" id="A0A3S4IRG2"/>
<comment type="subcellular location">
    <subcellularLocation>
        <location evidence="1">Cell membrane</location>
        <topology evidence="1">Multi-pass membrane protein</topology>
    </subcellularLocation>
</comment>
<evidence type="ECO:0000256" key="5">
    <source>
        <dbReference type="ARBA" id="ARBA00022989"/>
    </source>
</evidence>
<evidence type="ECO:0000256" key="6">
    <source>
        <dbReference type="ARBA" id="ARBA00023136"/>
    </source>
</evidence>
<keyword evidence="2" id="KW-0813">Transport</keyword>
<feature type="transmembrane region" description="Helical" evidence="7">
    <location>
        <begin position="170"/>
        <end position="190"/>
    </location>
</feature>
<keyword evidence="10" id="KW-1185">Reference proteome</keyword>
<dbReference type="PANTHER" id="PTHR23517">
    <property type="entry name" value="RESISTANCE PROTEIN MDTM, PUTATIVE-RELATED-RELATED"/>
    <property type="match status" value="1"/>
</dbReference>
<dbReference type="InterPro" id="IPR050171">
    <property type="entry name" value="MFS_Transporters"/>
</dbReference>
<evidence type="ECO:0000256" key="1">
    <source>
        <dbReference type="ARBA" id="ARBA00004651"/>
    </source>
</evidence>
<dbReference type="RefSeq" id="WP_197718529.1">
    <property type="nucleotide sequence ID" value="NZ_LR134201.1"/>
</dbReference>
<feature type="transmembrane region" description="Helical" evidence="7">
    <location>
        <begin position="353"/>
        <end position="375"/>
    </location>
</feature>
<evidence type="ECO:0000256" key="2">
    <source>
        <dbReference type="ARBA" id="ARBA00022448"/>
    </source>
</evidence>
<organism evidence="9 10">
    <name type="scientific">Cedecea lapagei</name>
    <dbReference type="NCBI Taxonomy" id="158823"/>
    <lineage>
        <taxon>Bacteria</taxon>
        <taxon>Pseudomonadati</taxon>
        <taxon>Pseudomonadota</taxon>
        <taxon>Gammaproteobacteria</taxon>
        <taxon>Enterobacterales</taxon>
        <taxon>Enterobacteriaceae</taxon>
        <taxon>Cedecea</taxon>
    </lineage>
</organism>
<feature type="transmembrane region" description="Helical" evidence="7">
    <location>
        <begin position="107"/>
        <end position="129"/>
    </location>
</feature>